<dbReference type="Gene3D" id="3.10.180.10">
    <property type="entry name" value="2,3-Dihydroxybiphenyl 1,2-Dioxygenase, domain 1"/>
    <property type="match status" value="1"/>
</dbReference>
<dbReference type="GO" id="GO:0051213">
    <property type="term" value="F:dioxygenase activity"/>
    <property type="evidence" value="ECO:0007669"/>
    <property type="project" value="UniProtKB-KW"/>
</dbReference>
<evidence type="ECO:0000313" key="3">
    <source>
        <dbReference type="EMBL" id="SET30635.1"/>
    </source>
</evidence>
<organism evidence="3 6">
    <name type="scientific">Natronincola peptidivorans</name>
    <dbReference type="NCBI Taxonomy" id="426128"/>
    <lineage>
        <taxon>Bacteria</taxon>
        <taxon>Bacillati</taxon>
        <taxon>Bacillota</taxon>
        <taxon>Clostridia</taxon>
        <taxon>Peptostreptococcales</taxon>
        <taxon>Natronincolaceae</taxon>
        <taxon>Natronincola</taxon>
    </lineage>
</organism>
<dbReference type="GO" id="GO:0046491">
    <property type="term" value="P:L-methylmalonyl-CoA metabolic process"/>
    <property type="evidence" value="ECO:0007669"/>
    <property type="project" value="TreeGrafter"/>
</dbReference>
<dbReference type="GO" id="GO:0004493">
    <property type="term" value="F:methylmalonyl-CoA epimerase activity"/>
    <property type="evidence" value="ECO:0007669"/>
    <property type="project" value="TreeGrafter"/>
</dbReference>
<dbReference type="RefSeq" id="WP_090443562.1">
    <property type="nucleotide sequence ID" value="NZ_FOHU01000007.1"/>
</dbReference>
<dbReference type="Pfam" id="PF00903">
    <property type="entry name" value="Glyoxalase"/>
    <property type="match status" value="1"/>
</dbReference>
<keyword evidence="6" id="KW-1185">Reference proteome</keyword>
<dbReference type="InterPro" id="IPR029068">
    <property type="entry name" value="Glyas_Bleomycin-R_OHBP_Dase"/>
</dbReference>
<sequence>MIKVNKFRHIAIVVNDYEKMVDFYSNTLGFEVIREFEIASEDFRKGVGISDAKARGAHLSIPGNGVEIEMFEYNQKVDRIKELSIADYPGFRHIAFYVENLEDTYRGLKETGIEFFSEPIIVKEPQSVAGFRFIYFKDPEGNIIELNQLPDNKL</sequence>
<keyword evidence="3" id="KW-0223">Dioxygenase</keyword>
<dbReference type="EMBL" id="FOHU01000007">
    <property type="protein sequence ID" value="SET30635.1"/>
    <property type="molecule type" value="Genomic_DNA"/>
</dbReference>
<keyword evidence="1" id="KW-0479">Metal-binding</keyword>
<keyword evidence="3" id="KW-0560">Oxidoreductase</keyword>
<dbReference type="PANTHER" id="PTHR43048:SF3">
    <property type="entry name" value="METHYLMALONYL-COA EPIMERASE, MITOCHONDRIAL"/>
    <property type="match status" value="1"/>
</dbReference>
<dbReference type="PANTHER" id="PTHR43048">
    <property type="entry name" value="METHYLMALONYL-COA EPIMERASE"/>
    <property type="match status" value="1"/>
</dbReference>
<dbReference type="GO" id="GO:0046872">
    <property type="term" value="F:metal ion binding"/>
    <property type="evidence" value="ECO:0007669"/>
    <property type="project" value="UniProtKB-KW"/>
</dbReference>
<dbReference type="OrthoDB" id="9788468at2"/>
<dbReference type="InterPro" id="IPR037523">
    <property type="entry name" value="VOC_core"/>
</dbReference>
<dbReference type="InterPro" id="IPR004360">
    <property type="entry name" value="Glyas_Fos-R_dOase_dom"/>
</dbReference>
<protein>
    <submittedName>
        <fullName evidence="3">Glyoxalase/Bleomycin resistance protein/Dioxygenase superfamily protein</fullName>
    </submittedName>
</protein>
<evidence type="ECO:0000313" key="6">
    <source>
        <dbReference type="Proteomes" id="UP000199568"/>
    </source>
</evidence>
<dbReference type="EMBL" id="FOHU01000010">
    <property type="protein sequence ID" value="SET43425.1"/>
    <property type="molecule type" value="Genomic_DNA"/>
</dbReference>
<feature type="domain" description="VOC" evidence="2">
    <location>
        <begin position="6"/>
        <end position="149"/>
    </location>
</feature>
<evidence type="ECO:0000259" key="2">
    <source>
        <dbReference type="PROSITE" id="PS51819"/>
    </source>
</evidence>
<proteinExistence type="predicted"/>
<evidence type="ECO:0000313" key="4">
    <source>
        <dbReference type="EMBL" id="SET36373.1"/>
    </source>
</evidence>
<dbReference type="SUPFAM" id="SSF54593">
    <property type="entry name" value="Glyoxalase/Bleomycin resistance protein/Dihydroxybiphenyl dioxygenase"/>
    <property type="match status" value="1"/>
</dbReference>
<dbReference type="EMBL" id="FOHU01000009">
    <property type="protein sequence ID" value="SET36373.1"/>
    <property type="molecule type" value="Genomic_DNA"/>
</dbReference>
<reference evidence="3 6" key="1">
    <citation type="submission" date="2016-10" db="EMBL/GenBank/DDBJ databases">
        <authorList>
            <person name="de Groot N.N."/>
        </authorList>
    </citation>
    <scope>NUCLEOTIDE SEQUENCE [LARGE SCALE GENOMIC DNA]</scope>
    <source>
        <strain evidence="3 6">DSM 18979</strain>
    </source>
</reference>
<dbReference type="AlphaFoldDB" id="A0A1I0DE71"/>
<name>A0A1I0DE71_9FIRM</name>
<evidence type="ECO:0000256" key="1">
    <source>
        <dbReference type="ARBA" id="ARBA00022723"/>
    </source>
</evidence>
<accession>A0A1I0DE71</accession>
<dbReference type="Proteomes" id="UP000199568">
    <property type="component" value="Unassembled WGS sequence"/>
</dbReference>
<evidence type="ECO:0000313" key="5">
    <source>
        <dbReference type="EMBL" id="SET43425.1"/>
    </source>
</evidence>
<dbReference type="InterPro" id="IPR051785">
    <property type="entry name" value="MMCE/EMCE_epimerase"/>
</dbReference>
<dbReference type="STRING" id="426128.SAMN05660297_02007"/>
<gene>
    <name evidence="3" type="ORF">SAMN05660297_02007</name>
    <name evidence="4" type="ORF">SAMN05660297_02155</name>
    <name evidence="5" type="ORF">SAMN05660297_02408</name>
</gene>
<dbReference type="PROSITE" id="PS51819">
    <property type="entry name" value="VOC"/>
    <property type="match status" value="1"/>
</dbReference>